<reference evidence="1" key="1">
    <citation type="journal article" date="2015" name="Nature">
        <title>Complex archaea that bridge the gap between prokaryotes and eukaryotes.</title>
        <authorList>
            <person name="Spang A."/>
            <person name="Saw J.H."/>
            <person name="Jorgensen S.L."/>
            <person name="Zaremba-Niedzwiedzka K."/>
            <person name="Martijn J."/>
            <person name="Lind A.E."/>
            <person name="van Eijk R."/>
            <person name="Schleper C."/>
            <person name="Guy L."/>
            <person name="Ettema T.J."/>
        </authorList>
    </citation>
    <scope>NUCLEOTIDE SEQUENCE</scope>
</reference>
<dbReference type="AlphaFoldDB" id="A0A0F9GXR2"/>
<name>A0A0F9GXR2_9ZZZZ</name>
<evidence type="ECO:0000313" key="1">
    <source>
        <dbReference type="EMBL" id="KKL74135.1"/>
    </source>
</evidence>
<sequence>MRAMNGESLKDLNEAMKRVAAFQEEMEALGFKMKVSVSIDLTKNWEERAKPK</sequence>
<accession>A0A0F9GXR2</accession>
<gene>
    <name evidence="1" type="ORF">LCGC14_2067960</name>
</gene>
<dbReference type="EMBL" id="LAZR01024747">
    <property type="protein sequence ID" value="KKL74135.1"/>
    <property type="molecule type" value="Genomic_DNA"/>
</dbReference>
<organism evidence="1">
    <name type="scientific">marine sediment metagenome</name>
    <dbReference type="NCBI Taxonomy" id="412755"/>
    <lineage>
        <taxon>unclassified sequences</taxon>
        <taxon>metagenomes</taxon>
        <taxon>ecological metagenomes</taxon>
    </lineage>
</organism>
<proteinExistence type="predicted"/>
<comment type="caution">
    <text evidence="1">The sequence shown here is derived from an EMBL/GenBank/DDBJ whole genome shotgun (WGS) entry which is preliminary data.</text>
</comment>
<protein>
    <submittedName>
        <fullName evidence="1">Uncharacterized protein</fullName>
    </submittedName>
</protein>